<dbReference type="EMBL" id="AORZ01000062">
    <property type="protein sequence ID" value="EME98908.1"/>
    <property type="molecule type" value="Genomic_DNA"/>
</dbReference>
<gene>
    <name evidence="2" type="ORF">H340_18973</name>
</gene>
<sequence>MTQGSAPFGPPVGGRDAGQAFPLYIVAIAGFLFVALAVFAVGMAGAARNGTRSAADAAALAAAQDYREQSYTGFLRDLVARPGGDWRRWFDGRGDAPATACREAERLARDNAAGLTGPGCAAAPGPDPTTLAFDVTVTTRDGIGMSVVPGTEDVHPTVSSRAVVTPRCRPAPGGDAGAPYARFDCDDGPLTVDPAHPDPRLTARTLFAVRLAATDR</sequence>
<evidence type="ECO:0000313" key="3">
    <source>
        <dbReference type="Proteomes" id="UP000011740"/>
    </source>
</evidence>
<dbReference type="Proteomes" id="UP000011740">
    <property type="component" value="Unassembled WGS sequence"/>
</dbReference>
<name>M3A1J2_STRM1</name>
<evidence type="ECO:0000259" key="1">
    <source>
        <dbReference type="Pfam" id="PF13400"/>
    </source>
</evidence>
<dbReference type="eggNOG" id="ENOG5031WU6">
    <property type="taxonomic scope" value="Bacteria"/>
</dbReference>
<reference evidence="2 3" key="1">
    <citation type="journal article" date="2013" name="Genome Announc.">
        <title>Whole-Genome Shotgun Assembly and Analysis of the Genome of Streptomyces mobaraensis DSM 40847, a Strain for Industrial Production of Microbial Transglutaminase.</title>
        <authorList>
            <person name="Yang H."/>
            <person name="He T."/>
            <person name="Wu W."/>
            <person name="Zhu W."/>
            <person name="Lu B."/>
            <person name="Sun W."/>
        </authorList>
    </citation>
    <scope>NUCLEOTIDE SEQUENCE [LARGE SCALE GENOMIC DNA]</scope>
    <source>
        <strain evidence="2 3">DSM 40847</strain>
    </source>
</reference>
<dbReference type="InterPro" id="IPR028087">
    <property type="entry name" value="Tad_N"/>
</dbReference>
<accession>M3A1J2</accession>
<dbReference type="AlphaFoldDB" id="M3A1J2"/>
<protein>
    <recommendedName>
        <fullName evidence="1">Putative Flp pilus-assembly TadG-like N-terminal domain-containing protein</fullName>
    </recommendedName>
</protein>
<comment type="caution">
    <text evidence="2">The sequence shown here is derived from an EMBL/GenBank/DDBJ whole genome shotgun (WGS) entry which is preliminary data.</text>
</comment>
<dbReference type="PATRIC" id="fig|1223523.3.peg.3868"/>
<dbReference type="STRING" id="1223523.H340_18973"/>
<proteinExistence type="predicted"/>
<evidence type="ECO:0000313" key="2">
    <source>
        <dbReference type="EMBL" id="EME98908.1"/>
    </source>
</evidence>
<dbReference type="RefSeq" id="WP_004947922.1">
    <property type="nucleotide sequence ID" value="NZ_AORZ01000062.1"/>
</dbReference>
<feature type="domain" description="Putative Flp pilus-assembly TadG-like N-terminal" evidence="1">
    <location>
        <begin position="18"/>
        <end position="65"/>
    </location>
</feature>
<organism evidence="2 3">
    <name type="scientific">Streptomyces mobaraensis (strain ATCC 29032 / DSM 40847 / JCM 4168 / NBRC 13819 / NCIMB 11159 / IPCR 16-22)</name>
    <dbReference type="NCBI Taxonomy" id="1223523"/>
    <lineage>
        <taxon>Bacteria</taxon>
        <taxon>Bacillati</taxon>
        <taxon>Actinomycetota</taxon>
        <taxon>Actinomycetes</taxon>
        <taxon>Kitasatosporales</taxon>
        <taxon>Streptomycetaceae</taxon>
        <taxon>Streptomyces</taxon>
    </lineage>
</organism>
<dbReference type="Pfam" id="PF13400">
    <property type="entry name" value="Tad"/>
    <property type="match status" value="1"/>
</dbReference>